<accession>A0ABQ3B2Q1</accession>
<evidence type="ECO:0000256" key="1">
    <source>
        <dbReference type="SAM" id="Phobius"/>
    </source>
</evidence>
<keyword evidence="3" id="KW-1185">Reference proteome</keyword>
<evidence type="ECO:0008006" key="4">
    <source>
        <dbReference type="Google" id="ProtNLM"/>
    </source>
</evidence>
<keyword evidence="1" id="KW-1133">Transmembrane helix</keyword>
<dbReference type="EMBL" id="BMXV01000004">
    <property type="protein sequence ID" value="GGY73748.1"/>
    <property type="molecule type" value="Genomic_DNA"/>
</dbReference>
<dbReference type="InterPro" id="IPR016936">
    <property type="entry name" value="UCP029693"/>
</dbReference>
<dbReference type="Pfam" id="PF10095">
    <property type="entry name" value="DUF2333"/>
    <property type="match status" value="1"/>
</dbReference>
<evidence type="ECO:0000313" key="3">
    <source>
        <dbReference type="Proteomes" id="UP000601597"/>
    </source>
</evidence>
<dbReference type="RefSeq" id="WP_189576199.1">
    <property type="nucleotide sequence ID" value="NZ_BMXV01000004.1"/>
</dbReference>
<feature type="transmembrane region" description="Helical" evidence="1">
    <location>
        <begin position="32"/>
        <end position="51"/>
    </location>
</feature>
<reference evidence="3" key="1">
    <citation type="journal article" date="2019" name="Int. J. Syst. Evol. Microbiol.">
        <title>The Global Catalogue of Microorganisms (GCM) 10K type strain sequencing project: providing services to taxonomists for standard genome sequencing and annotation.</title>
        <authorList>
            <consortium name="The Broad Institute Genomics Platform"/>
            <consortium name="The Broad Institute Genome Sequencing Center for Infectious Disease"/>
            <person name="Wu L."/>
            <person name="Ma J."/>
        </authorList>
    </citation>
    <scope>NUCLEOTIDE SEQUENCE [LARGE SCALE GENOMIC DNA]</scope>
    <source>
        <strain evidence="3">KCTC 22280</strain>
    </source>
</reference>
<sequence>MLNRLKSVFSGGSSGYQSSSGGSGHGRPVGKIIIAVVLIYLLVTIILGMIWSSAPDTFSVREHTRTVAQEMGREPVTGFATTATMIRVAETLLEKPGGYISNDIFPPGLWMDNMPAWEYGVLVQLRDFSRALRQNISRSQSQSSEDPDLTVAEPQFHFDSGSWALPSTEGEYRRGIRALQSYLDRLSRPESPEAHFYARADNLNSWLADLETRLGSLSRTLSESVGKPEITDALAGIQDSDPLAEEERGEDVKTPWLKIDDVFYEARGTSWALLHIFRAIEVDFRKVLADKNAQASVRQIIIELEESQAQMWSPVILNGSGFGLMANHSLTMAAYLARASSAISDLRELLSRG</sequence>
<dbReference type="PIRSF" id="PIRSF029693">
    <property type="entry name" value="UCP029693"/>
    <property type="match status" value="1"/>
</dbReference>
<evidence type="ECO:0000313" key="2">
    <source>
        <dbReference type="EMBL" id="GGY73748.1"/>
    </source>
</evidence>
<keyword evidence="1" id="KW-0472">Membrane</keyword>
<name>A0ABQ3B2Q1_9GAMM</name>
<comment type="caution">
    <text evidence="2">The sequence shown here is derived from an EMBL/GenBank/DDBJ whole genome shotgun (WGS) entry which is preliminary data.</text>
</comment>
<protein>
    <recommendedName>
        <fullName evidence="4">DUF2333 domain-containing protein</fullName>
    </recommendedName>
</protein>
<keyword evidence="1" id="KW-0812">Transmembrane</keyword>
<organism evidence="2 3">
    <name type="scientific">Marinobacter zhanjiangensis</name>
    <dbReference type="NCBI Taxonomy" id="578215"/>
    <lineage>
        <taxon>Bacteria</taxon>
        <taxon>Pseudomonadati</taxon>
        <taxon>Pseudomonadota</taxon>
        <taxon>Gammaproteobacteria</taxon>
        <taxon>Pseudomonadales</taxon>
        <taxon>Marinobacteraceae</taxon>
        <taxon>Marinobacter</taxon>
    </lineage>
</organism>
<gene>
    <name evidence="2" type="ORF">GCM10007071_21300</name>
</gene>
<proteinExistence type="predicted"/>
<dbReference type="Proteomes" id="UP000601597">
    <property type="component" value="Unassembled WGS sequence"/>
</dbReference>